<keyword evidence="1" id="KW-0223">Dioxygenase</keyword>
<feature type="binding site" evidence="1">
    <location>
        <position position="213"/>
    </location>
    <ligand>
        <name>Fe cation</name>
        <dbReference type="ChEBI" id="CHEBI:24875"/>
    </ligand>
</feature>
<dbReference type="GO" id="GO:0005506">
    <property type="term" value="F:iron ion binding"/>
    <property type="evidence" value="ECO:0007669"/>
    <property type="project" value="UniProtKB-UniRule"/>
</dbReference>
<comment type="function">
    <text evidence="1">Catalyzes the cleavage of beta-carotene at its central double bond (15,15') to yield two molecules of all-trans-retinal.</text>
</comment>
<dbReference type="InterPro" id="IPR022270">
    <property type="entry name" value="Blh_diox"/>
</dbReference>
<dbReference type="GeneID" id="78226188"/>
<evidence type="ECO:0000256" key="1">
    <source>
        <dbReference type="HAMAP-Rule" id="MF_02093"/>
    </source>
</evidence>
<dbReference type="Pfam" id="PF15461">
    <property type="entry name" value="BCD"/>
    <property type="match status" value="1"/>
</dbReference>
<reference evidence="2 3" key="1">
    <citation type="submission" date="2019-07" db="EMBL/GenBank/DDBJ databases">
        <title>Whole genome shotgun sequence of Asaia bogorensis NBRC 16594.</title>
        <authorList>
            <person name="Hosoyama A."/>
            <person name="Uohara A."/>
            <person name="Ohji S."/>
            <person name="Ichikawa N."/>
        </authorList>
    </citation>
    <scope>NUCLEOTIDE SEQUENCE [LARGE SCALE GENOMIC DNA]</scope>
    <source>
        <strain evidence="2 3">NBRC 16594</strain>
    </source>
</reference>
<feature type="transmembrane region" description="Helical" evidence="1">
    <location>
        <begin position="154"/>
        <end position="174"/>
    </location>
</feature>
<sequence>MTFMTLTGPRDFFAPLYWGGAGICAAAAILTNDVLISLATIIIFGLPHGALDGEMARQALRPRLGYLWFPVFALPYLVLVGLVLVAWHVVPFITLNLFLALSVWHFGGEMRDNGSSLLAGFVLGGAPLILPSVFQPEATAALLSAMAPPVHLAVPPSWLIVLFPVWALCASAWLGVSPPATRMRRLWSLVGLIVPFAVLPPLQAFMIYFVFQHAPAHIASLIADCRWCRLSSAGHAFYRSLPLTFASLGIGAVMVPFYAGPLAPRMIAVTFQLLAALTLPHMIFDYVIGRAPALREARTPMPGDFPARPHVHPPVP</sequence>
<dbReference type="KEGG" id="abg:Asbog_01119"/>
<comment type="subcellular location">
    <subcellularLocation>
        <location evidence="1">Cell membrane</location>
        <topology evidence="1">Multi-pass membrane protein</topology>
    </subcellularLocation>
</comment>
<evidence type="ECO:0000313" key="2">
    <source>
        <dbReference type="EMBL" id="GEL54106.1"/>
    </source>
</evidence>
<keyword evidence="1" id="KW-1003">Cell membrane</keyword>
<dbReference type="GO" id="GO:0005886">
    <property type="term" value="C:plasma membrane"/>
    <property type="evidence" value="ECO:0007669"/>
    <property type="project" value="UniProtKB-SubCell"/>
</dbReference>
<feature type="transmembrane region" description="Helical" evidence="1">
    <location>
        <begin position="90"/>
        <end position="107"/>
    </location>
</feature>
<accession>A0AAN4R678</accession>
<keyword evidence="1" id="KW-0408">Iron</keyword>
<dbReference type="AlphaFoldDB" id="A0AAN4R678"/>
<keyword evidence="1" id="KW-0812">Transmembrane</keyword>
<dbReference type="EMBL" id="BJVS01000006">
    <property type="protein sequence ID" value="GEL54106.1"/>
    <property type="molecule type" value="Genomic_DNA"/>
</dbReference>
<protein>
    <recommendedName>
        <fullName evidence="1">Probable beta-carotene 15,15'-dioxygenase</fullName>
        <ecNumber evidence="1">1.13.11.63</ecNumber>
    </recommendedName>
</protein>
<feature type="transmembrane region" description="Helical" evidence="1">
    <location>
        <begin position="20"/>
        <end position="46"/>
    </location>
</feature>
<comment type="similarity">
    <text evidence="1">Belongs to the Brp/Blh beta-carotene diooxygenase family.</text>
</comment>
<comment type="catalytic activity">
    <reaction evidence="1">
        <text>all-trans-beta-carotene + O2 = 2 all-trans-retinal</text>
        <dbReference type="Rhea" id="RHEA:32887"/>
        <dbReference type="ChEBI" id="CHEBI:15379"/>
        <dbReference type="ChEBI" id="CHEBI:17579"/>
        <dbReference type="ChEBI" id="CHEBI:17898"/>
        <dbReference type="EC" id="1.13.11.63"/>
    </reaction>
</comment>
<keyword evidence="1" id="KW-1133">Transmembrane helix</keyword>
<feature type="binding site" evidence="1">
    <location>
        <position position="105"/>
    </location>
    <ligand>
        <name>Fe cation</name>
        <dbReference type="ChEBI" id="CHEBI:24875"/>
    </ligand>
</feature>
<keyword evidence="1" id="KW-0479">Metal-binding</keyword>
<dbReference type="Proteomes" id="UP000321287">
    <property type="component" value="Unassembled WGS sequence"/>
</dbReference>
<feature type="transmembrane region" description="Helical" evidence="1">
    <location>
        <begin position="236"/>
        <end position="259"/>
    </location>
</feature>
<feature type="transmembrane region" description="Helical" evidence="1">
    <location>
        <begin position="186"/>
        <end position="211"/>
    </location>
</feature>
<dbReference type="GO" id="GO:0003834">
    <property type="term" value="F:beta-carotene 15,15'-dioxygenase activity"/>
    <property type="evidence" value="ECO:0007669"/>
    <property type="project" value="UniProtKB-EC"/>
</dbReference>
<comment type="caution">
    <text evidence="2">The sequence shown here is derived from an EMBL/GenBank/DDBJ whole genome shotgun (WGS) entry which is preliminary data.</text>
</comment>
<dbReference type="RefSeq" id="WP_062164369.1">
    <property type="nucleotide sequence ID" value="NZ_AP014690.1"/>
</dbReference>
<keyword evidence="1" id="KW-0560">Oxidoreductase</keyword>
<dbReference type="EC" id="1.13.11.63" evidence="1"/>
<evidence type="ECO:0000313" key="3">
    <source>
        <dbReference type="Proteomes" id="UP000321287"/>
    </source>
</evidence>
<organism evidence="2 3">
    <name type="scientific">Asaia bogorensis NBRC 16594</name>
    <dbReference type="NCBI Taxonomy" id="1231624"/>
    <lineage>
        <taxon>Bacteria</taxon>
        <taxon>Pseudomonadati</taxon>
        <taxon>Pseudomonadota</taxon>
        <taxon>Alphaproteobacteria</taxon>
        <taxon>Acetobacterales</taxon>
        <taxon>Acetobacteraceae</taxon>
        <taxon>Asaia</taxon>
    </lineage>
</organism>
<keyword evidence="1" id="KW-0472">Membrane</keyword>
<keyword evidence="3" id="KW-1185">Reference proteome</keyword>
<feature type="transmembrane region" description="Helical" evidence="1">
    <location>
        <begin position="66"/>
        <end position="84"/>
    </location>
</feature>
<dbReference type="NCBIfam" id="TIGR03753">
    <property type="entry name" value="blh_monoox"/>
    <property type="match status" value="1"/>
</dbReference>
<dbReference type="HAMAP" id="MF_02093">
    <property type="entry name" value="Beta_carotene_diox"/>
    <property type="match status" value="1"/>
</dbReference>
<dbReference type="GO" id="GO:0016121">
    <property type="term" value="P:carotene catabolic process"/>
    <property type="evidence" value="ECO:0007669"/>
    <property type="project" value="UniProtKB-UniRule"/>
</dbReference>
<proteinExistence type="inferred from homology"/>
<feature type="binding site" evidence="1">
    <location>
        <position position="217"/>
    </location>
    <ligand>
        <name>Fe cation</name>
        <dbReference type="ChEBI" id="CHEBI:24875"/>
    </ligand>
</feature>
<comment type="cofactor">
    <cofactor evidence="1">
        <name>Fe(2+)</name>
        <dbReference type="ChEBI" id="CHEBI:29033"/>
    </cofactor>
</comment>
<name>A0AAN4R678_9PROT</name>
<feature type="transmembrane region" description="Helical" evidence="1">
    <location>
        <begin position="114"/>
        <end position="134"/>
    </location>
</feature>
<dbReference type="GO" id="GO:0010436">
    <property type="term" value="F:carotenoid dioxygenase activity"/>
    <property type="evidence" value="ECO:0007669"/>
    <property type="project" value="UniProtKB-UniRule"/>
</dbReference>
<gene>
    <name evidence="2" type="ORF">ABO01nite_21130</name>
</gene>
<feature type="binding site" evidence="1">
    <location>
        <position position="48"/>
    </location>
    <ligand>
        <name>Fe cation</name>
        <dbReference type="ChEBI" id="CHEBI:24875"/>
    </ligand>
</feature>